<reference evidence="2" key="1">
    <citation type="journal article" date="2021" name="bioRxiv">
        <title>Whole Genome Assembly and Annotation of Northern Wild Rice, Zizania palustris L., Supports a Whole Genome Duplication in the Zizania Genus.</title>
        <authorList>
            <person name="Haas M."/>
            <person name="Kono T."/>
            <person name="Macchietto M."/>
            <person name="Millas R."/>
            <person name="McGilp L."/>
            <person name="Shao M."/>
            <person name="Duquette J."/>
            <person name="Hirsch C.N."/>
            <person name="Kimball J."/>
        </authorList>
    </citation>
    <scope>NUCLEOTIDE SEQUENCE</scope>
    <source>
        <tissue evidence="2">Fresh leaf tissue</tissue>
    </source>
</reference>
<dbReference type="Proteomes" id="UP000729402">
    <property type="component" value="Unassembled WGS sequence"/>
</dbReference>
<organism evidence="2 3">
    <name type="scientific">Zizania palustris</name>
    <name type="common">Northern wild rice</name>
    <dbReference type="NCBI Taxonomy" id="103762"/>
    <lineage>
        <taxon>Eukaryota</taxon>
        <taxon>Viridiplantae</taxon>
        <taxon>Streptophyta</taxon>
        <taxon>Embryophyta</taxon>
        <taxon>Tracheophyta</taxon>
        <taxon>Spermatophyta</taxon>
        <taxon>Magnoliopsida</taxon>
        <taxon>Liliopsida</taxon>
        <taxon>Poales</taxon>
        <taxon>Poaceae</taxon>
        <taxon>BOP clade</taxon>
        <taxon>Oryzoideae</taxon>
        <taxon>Oryzeae</taxon>
        <taxon>Zizaniinae</taxon>
        <taxon>Zizania</taxon>
    </lineage>
</organism>
<feature type="compositionally biased region" description="Low complexity" evidence="1">
    <location>
        <begin position="128"/>
        <end position="138"/>
    </location>
</feature>
<feature type="region of interest" description="Disordered" evidence="1">
    <location>
        <begin position="179"/>
        <end position="223"/>
    </location>
</feature>
<comment type="caution">
    <text evidence="2">The sequence shown here is derived from an EMBL/GenBank/DDBJ whole genome shotgun (WGS) entry which is preliminary data.</text>
</comment>
<dbReference type="EMBL" id="JAAALK010000290">
    <property type="protein sequence ID" value="KAG8046935.1"/>
    <property type="molecule type" value="Genomic_DNA"/>
</dbReference>
<evidence type="ECO:0000256" key="1">
    <source>
        <dbReference type="SAM" id="MobiDB-lite"/>
    </source>
</evidence>
<keyword evidence="3" id="KW-1185">Reference proteome</keyword>
<evidence type="ECO:0000313" key="3">
    <source>
        <dbReference type="Proteomes" id="UP000729402"/>
    </source>
</evidence>
<dbReference type="OrthoDB" id="665152at2759"/>
<feature type="region of interest" description="Disordered" evidence="1">
    <location>
        <begin position="128"/>
        <end position="153"/>
    </location>
</feature>
<gene>
    <name evidence="2" type="ORF">GUJ93_ZPchr0008g12653</name>
</gene>
<dbReference type="AlphaFoldDB" id="A0A8J5V1Q5"/>
<sequence>MGEYDGDEAATKAASILLSFWDRRLRRWPEWAPLPDEEPSAEVVVEYHRTLFGWANPWRKRSRQRATPAIWVQAAESLGLSLEHGAGAGSGVASSGEDEAPPAPPAMKVNAMLVTSWRSRSLLDYGAAAGSGPSTSGGDLAQSRSQPPLSAEKAHVKTLTAGKDSMAVSSPGTPLDYAVATGSGASSSGELAQSPRKRKAPGTGGSGGASSGDEGCSSPSKRAHLAAAAAAVPAVQADASAAAKDKEVAVKAEVAKDEQVNRDKNGVLLFDLNEDANAWEC</sequence>
<proteinExistence type="predicted"/>
<feature type="compositionally biased region" description="Low complexity" evidence="1">
    <location>
        <begin position="179"/>
        <end position="189"/>
    </location>
</feature>
<name>A0A8J5V1Q5_ZIZPA</name>
<protein>
    <submittedName>
        <fullName evidence="2">Uncharacterized protein</fullName>
    </submittedName>
</protein>
<feature type="region of interest" description="Disordered" evidence="1">
    <location>
        <begin position="86"/>
        <end position="105"/>
    </location>
</feature>
<reference evidence="2" key="2">
    <citation type="submission" date="2021-02" db="EMBL/GenBank/DDBJ databases">
        <authorList>
            <person name="Kimball J.A."/>
            <person name="Haas M.W."/>
            <person name="Macchietto M."/>
            <person name="Kono T."/>
            <person name="Duquette J."/>
            <person name="Shao M."/>
        </authorList>
    </citation>
    <scope>NUCLEOTIDE SEQUENCE</scope>
    <source>
        <tissue evidence="2">Fresh leaf tissue</tissue>
    </source>
</reference>
<accession>A0A8J5V1Q5</accession>
<evidence type="ECO:0000313" key="2">
    <source>
        <dbReference type="EMBL" id="KAG8046935.1"/>
    </source>
</evidence>